<comment type="caution">
    <text evidence="1">The sequence shown here is derived from an EMBL/GenBank/DDBJ whole genome shotgun (WGS) entry which is preliminary data.</text>
</comment>
<gene>
    <name evidence="1" type="ORF">KQX54_009681</name>
</gene>
<evidence type="ECO:0000313" key="1">
    <source>
        <dbReference type="EMBL" id="KAH0564140.1"/>
    </source>
</evidence>
<keyword evidence="2" id="KW-1185">Reference proteome</keyword>
<dbReference type="Proteomes" id="UP000826195">
    <property type="component" value="Unassembled WGS sequence"/>
</dbReference>
<dbReference type="EMBL" id="JAHXZJ010000002">
    <property type="protein sequence ID" value="KAH0564140.1"/>
    <property type="molecule type" value="Genomic_DNA"/>
</dbReference>
<reference evidence="1 2" key="1">
    <citation type="journal article" date="2021" name="J. Hered.">
        <title>A chromosome-level genome assembly of the parasitoid wasp, Cotesia glomerata (Hymenoptera: Braconidae).</title>
        <authorList>
            <person name="Pinto B.J."/>
            <person name="Weis J.J."/>
            <person name="Gamble T."/>
            <person name="Ode P.J."/>
            <person name="Paul R."/>
            <person name="Zaspel J.M."/>
        </authorList>
    </citation>
    <scope>NUCLEOTIDE SEQUENCE [LARGE SCALE GENOMIC DNA]</scope>
    <source>
        <strain evidence="1">CgM1</strain>
    </source>
</reference>
<accession>A0AAV7J2N3</accession>
<name>A0AAV7J2N3_COTGL</name>
<proteinExistence type="predicted"/>
<organism evidence="1 2">
    <name type="scientific">Cotesia glomerata</name>
    <name type="common">Lepidopteran parasitic wasp</name>
    <name type="synonym">Apanteles glomeratus</name>
    <dbReference type="NCBI Taxonomy" id="32391"/>
    <lineage>
        <taxon>Eukaryota</taxon>
        <taxon>Metazoa</taxon>
        <taxon>Ecdysozoa</taxon>
        <taxon>Arthropoda</taxon>
        <taxon>Hexapoda</taxon>
        <taxon>Insecta</taxon>
        <taxon>Pterygota</taxon>
        <taxon>Neoptera</taxon>
        <taxon>Endopterygota</taxon>
        <taxon>Hymenoptera</taxon>
        <taxon>Apocrita</taxon>
        <taxon>Ichneumonoidea</taxon>
        <taxon>Braconidae</taxon>
        <taxon>Microgastrinae</taxon>
        <taxon>Cotesia</taxon>
    </lineage>
</organism>
<sequence>MQFKYTVNNFPPVNAITSSFPTRGSKHLRRVIQRIRILNVKANGCLVELSIRNQIRRNMRDIFIEQLCESNQQRVYEMRCPPGKLTCEDPPLGLISDLSRHPDRHHFNDRVPLRNSSEYHHRISICICPKPILIPSRLLEEPSQPTSPLMT</sequence>
<dbReference type="AlphaFoldDB" id="A0AAV7J2N3"/>
<protein>
    <submittedName>
        <fullName evidence="1">Uncharacterized protein</fullName>
    </submittedName>
</protein>
<evidence type="ECO:0000313" key="2">
    <source>
        <dbReference type="Proteomes" id="UP000826195"/>
    </source>
</evidence>